<dbReference type="AlphaFoldDB" id="A0A8T0P5B5"/>
<evidence type="ECO:0000259" key="2">
    <source>
        <dbReference type="Pfam" id="PF21647"/>
    </source>
</evidence>
<feature type="region of interest" description="Disordered" evidence="1">
    <location>
        <begin position="133"/>
        <end position="212"/>
    </location>
</feature>
<dbReference type="InterPro" id="IPR049172">
    <property type="entry name" value="DUF6857_pln"/>
</dbReference>
<dbReference type="EMBL" id="CM029052">
    <property type="protein sequence ID" value="KAG2557317.1"/>
    <property type="molecule type" value="Genomic_DNA"/>
</dbReference>
<keyword evidence="4" id="KW-1185">Reference proteome</keyword>
<feature type="region of interest" description="Disordered" evidence="1">
    <location>
        <begin position="338"/>
        <end position="368"/>
    </location>
</feature>
<evidence type="ECO:0000256" key="1">
    <source>
        <dbReference type="SAM" id="MobiDB-lite"/>
    </source>
</evidence>
<dbReference type="Proteomes" id="UP000823388">
    <property type="component" value="Chromosome 8N"/>
</dbReference>
<feature type="compositionally biased region" description="Basic and acidic residues" evidence="1">
    <location>
        <begin position="150"/>
        <end position="159"/>
    </location>
</feature>
<protein>
    <recommendedName>
        <fullName evidence="2">DUF6857 domain-containing protein</fullName>
    </recommendedName>
</protein>
<sequence length="460" mass="48724">MDRSKKPKSNLGSQRRFELLDLNKSSSLNMSTSSLRSIGEETRNCGKAVQASRRAATVSFAPTPLSAPAAVPAKAIVRPATASGARPGSASGQRCRTSAARLLEPGAKAMRRSWGWTGGVDAKEKGGNPVAAKVVAKTQSRSSSVPRRLPPTEDKEKPLPKTGGKIMTNSKTKKNPSTPPKTEMEGSRSLPDASKKNMKAPNSVSLKNMDMVSPPTTTSVATIGASWASLPSDLQNLGLEVMGFRDDAEVAAVEALKEASAAEILLRRLSAFAELTSAAAKQCPQQTVDEFLALHTAITSPGAAVPFDDKRNRHAGDWLRAAVSTELSPFSLYSPLRRSSHTAGSPASSPTPASTRSPAAAAGAAAEEEETWLEAARRRLGEEMRAWFLGHVERLLDGDVAGTLGQIKRVNDWLDAVGVGPESEAVERVRKKIYGYLLDHVESAVVALNGGTAATRGRTK</sequence>
<dbReference type="OrthoDB" id="1908057at2759"/>
<proteinExistence type="predicted"/>
<reference evidence="3" key="1">
    <citation type="submission" date="2020-05" db="EMBL/GenBank/DDBJ databases">
        <title>WGS assembly of Panicum virgatum.</title>
        <authorList>
            <person name="Lovell J.T."/>
            <person name="Jenkins J."/>
            <person name="Shu S."/>
            <person name="Juenger T.E."/>
            <person name="Schmutz J."/>
        </authorList>
    </citation>
    <scope>NUCLEOTIDE SEQUENCE</scope>
    <source>
        <strain evidence="3">AP13</strain>
    </source>
</reference>
<evidence type="ECO:0000313" key="4">
    <source>
        <dbReference type="Proteomes" id="UP000823388"/>
    </source>
</evidence>
<dbReference type="Pfam" id="PF21647">
    <property type="entry name" value="DUF6857"/>
    <property type="match status" value="1"/>
</dbReference>
<evidence type="ECO:0000313" key="3">
    <source>
        <dbReference type="EMBL" id="KAG2557317.1"/>
    </source>
</evidence>
<dbReference type="InterPro" id="IPR010341">
    <property type="entry name" value="DUF936_pln"/>
</dbReference>
<dbReference type="PANTHER" id="PTHR31928:SF17">
    <property type="entry name" value="OS11G0265300 PROTEIN"/>
    <property type="match status" value="1"/>
</dbReference>
<comment type="caution">
    <text evidence="3">The sequence shown here is derived from an EMBL/GenBank/DDBJ whole genome shotgun (WGS) entry which is preliminary data.</text>
</comment>
<dbReference type="PANTHER" id="PTHR31928">
    <property type="entry name" value="EXPRESSED PROTEIN"/>
    <property type="match status" value="1"/>
</dbReference>
<gene>
    <name evidence="3" type="ORF">PVAP13_8NG240800</name>
</gene>
<feature type="domain" description="DUF6857" evidence="2">
    <location>
        <begin position="219"/>
        <end position="447"/>
    </location>
</feature>
<organism evidence="3 4">
    <name type="scientific">Panicum virgatum</name>
    <name type="common">Blackwell switchgrass</name>
    <dbReference type="NCBI Taxonomy" id="38727"/>
    <lineage>
        <taxon>Eukaryota</taxon>
        <taxon>Viridiplantae</taxon>
        <taxon>Streptophyta</taxon>
        <taxon>Embryophyta</taxon>
        <taxon>Tracheophyta</taxon>
        <taxon>Spermatophyta</taxon>
        <taxon>Magnoliopsida</taxon>
        <taxon>Liliopsida</taxon>
        <taxon>Poales</taxon>
        <taxon>Poaceae</taxon>
        <taxon>PACMAD clade</taxon>
        <taxon>Panicoideae</taxon>
        <taxon>Panicodae</taxon>
        <taxon>Paniceae</taxon>
        <taxon>Panicinae</taxon>
        <taxon>Panicum</taxon>
        <taxon>Panicum sect. Hiantes</taxon>
    </lineage>
</organism>
<accession>A0A8T0P5B5</accession>
<feature type="compositionally biased region" description="Low complexity" evidence="1">
    <location>
        <begin position="341"/>
        <end position="365"/>
    </location>
</feature>
<name>A0A8T0P5B5_PANVG</name>